<dbReference type="EMBL" id="POSM01000026">
    <property type="protein sequence ID" value="PNH99599.1"/>
    <property type="molecule type" value="Genomic_DNA"/>
</dbReference>
<dbReference type="RefSeq" id="WP_102969130.1">
    <property type="nucleotide sequence ID" value="NZ_POSM01000026.1"/>
</dbReference>
<dbReference type="Proteomes" id="UP000236547">
    <property type="component" value="Unassembled WGS sequence"/>
</dbReference>
<reference evidence="1 2" key="1">
    <citation type="submission" date="2018-01" db="EMBL/GenBank/DDBJ databases">
        <title>Draft genome sequences of six Vibrio diazotrophicus strains isolated from deep-sea sediments of the Baltic Sea.</title>
        <authorList>
            <person name="Castillo D."/>
            <person name="Vandieken V."/>
            <person name="Chiang O."/>
            <person name="Middelboe M."/>
        </authorList>
    </citation>
    <scope>NUCLEOTIDE SEQUENCE [LARGE SCALE GENOMIC DNA]</scope>
    <source>
        <strain evidence="1 2">65.10M</strain>
    </source>
</reference>
<name>A0ABX4WAA4_VIBDI</name>
<evidence type="ECO:0000313" key="2">
    <source>
        <dbReference type="Proteomes" id="UP000236547"/>
    </source>
</evidence>
<organism evidence="1 2">
    <name type="scientific">Vibrio diazotrophicus</name>
    <dbReference type="NCBI Taxonomy" id="685"/>
    <lineage>
        <taxon>Bacteria</taxon>
        <taxon>Pseudomonadati</taxon>
        <taxon>Pseudomonadota</taxon>
        <taxon>Gammaproteobacteria</taxon>
        <taxon>Vibrionales</taxon>
        <taxon>Vibrionaceae</taxon>
        <taxon>Vibrio</taxon>
    </lineage>
</organism>
<proteinExistence type="predicted"/>
<gene>
    <name evidence="1" type="ORF">C1O25_16165</name>
</gene>
<accession>A0ABX4WAA4</accession>
<protein>
    <submittedName>
        <fullName evidence="1">Phage tail protein</fullName>
    </submittedName>
</protein>
<sequence length="176" mass="20331">MAGQNSLTHNNRMLLDTDFLSKYEAFADEVPKAVQRAATLTNRWLRTVTMTELGYELHIDNKALRSRFRTYKNGKISKLWIGVNEIGVHRTGKPVQNKLGVRVGSEFYEGAFISQMHSDQSLVFRRTGKARSSIEMVTVDISEDTENIINNYLPDINRKFEEFFHREFRNVLSRAA</sequence>
<keyword evidence="2" id="KW-1185">Reference proteome</keyword>
<comment type="caution">
    <text evidence="1">The sequence shown here is derived from an EMBL/GenBank/DDBJ whole genome shotgun (WGS) entry which is preliminary data.</text>
</comment>
<evidence type="ECO:0000313" key="1">
    <source>
        <dbReference type="EMBL" id="PNH99599.1"/>
    </source>
</evidence>